<dbReference type="EMBL" id="LSSN01003526">
    <property type="protein sequence ID" value="OMJ13348.1"/>
    <property type="molecule type" value="Genomic_DNA"/>
</dbReference>
<comment type="caution">
    <text evidence="12">The sequence shown here is derived from an EMBL/GenBank/DDBJ whole genome shotgun (WGS) entry which is preliminary data.</text>
</comment>
<evidence type="ECO:0000256" key="3">
    <source>
        <dbReference type="ARBA" id="ARBA00022448"/>
    </source>
</evidence>
<dbReference type="InterPro" id="IPR038506">
    <property type="entry name" value="GLE1-like_sf"/>
</dbReference>
<evidence type="ECO:0000256" key="2">
    <source>
        <dbReference type="ARBA" id="ARBA00011056"/>
    </source>
</evidence>
<evidence type="ECO:0000313" key="12">
    <source>
        <dbReference type="EMBL" id="OMJ13348.1"/>
    </source>
</evidence>
<gene>
    <name evidence="12" type="ORF">AYI70_g8551</name>
</gene>
<evidence type="ECO:0000256" key="8">
    <source>
        <dbReference type="ARBA" id="ARBA00023242"/>
    </source>
</evidence>
<sequence length="537" mass="60178">MSSTITNIPKGYGLSQNSLPDSDTSDDDSTISPSALKTHSSSASVISKIQAPSTLDVLSIKDIQNQVVEKMKQNQIDNIKRDIYVEIVARKKNYSSSIKEAEQAANLFKTLSISNILDPKTFEADNSSIGIDKHVLDLSPALGSIDVVSALNKVNAIRSEYNLKVQKAKIEEDRLNKEKQLKEKQIRDKLSAQLAQEKAKLESAELKSKDNIQQKPPPKITTPKIQSTPLQSQPNNSKPEINNNLNDSLSSDLFTKLTNINTVLAPKIKQNPDTRKFCFESKRGINLRIGQLTNTISQINLVANKINQILIDSKSKSDDAYRWLLNLTSKSLVSQAETEVAVKVSVCFPLAAVTVLLLQSHPQLLEMVLIRLNKKCPYILPRTIRKSSEESKISYAKKLCFKVSENNEIESMFKYEERMCGMLAFYFAIFQTVPKNSVNPYPIHNGWKWISKLLNLPVEPIYPALITTFIEIAGYTMESAYGPQFTKLLTFIKCKYIPQIPKTNSTAIAATARLESSLAYYFDNESKFELVGDRTAK</sequence>
<dbReference type="InterPro" id="IPR012476">
    <property type="entry name" value="GLE1"/>
</dbReference>
<dbReference type="Pfam" id="PF07817">
    <property type="entry name" value="GLE1"/>
    <property type="match status" value="1"/>
</dbReference>
<keyword evidence="4" id="KW-0509">mRNA transport</keyword>
<proteinExistence type="inferred from homology"/>
<keyword evidence="3" id="KW-0813">Transport</keyword>
<dbReference type="GO" id="GO:0005737">
    <property type="term" value="C:cytoplasm"/>
    <property type="evidence" value="ECO:0007669"/>
    <property type="project" value="TreeGrafter"/>
</dbReference>
<dbReference type="PANTHER" id="PTHR12960">
    <property type="entry name" value="GLE-1-RELATED"/>
    <property type="match status" value="1"/>
</dbReference>
<dbReference type="AlphaFoldDB" id="A0A1R1XFF5"/>
<feature type="region of interest" description="Disordered" evidence="11">
    <location>
        <begin position="1"/>
        <end position="36"/>
    </location>
</feature>
<evidence type="ECO:0000256" key="5">
    <source>
        <dbReference type="ARBA" id="ARBA00022927"/>
    </source>
</evidence>
<evidence type="ECO:0000313" key="13">
    <source>
        <dbReference type="Proteomes" id="UP000187283"/>
    </source>
</evidence>
<accession>A0A1R1XFF5</accession>
<comment type="similarity">
    <text evidence="2">Belongs to the GLE1 family.</text>
</comment>
<dbReference type="OrthoDB" id="420884at2759"/>
<dbReference type="GO" id="GO:0015031">
    <property type="term" value="P:protein transport"/>
    <property type="evidence" value="ECO:0007669"/>
    <property type="project" value="UniProtKB-KW"/>
</dbReference>
<feature type="compositionally biased region" description="Basic and acidic residues" evidence="11">
    <location>
        <begin position="202"/>
        <end position="212"/>
    </location>
</feature>
<reference evidence="12 13" key="1">
    <citation type="submission" date="2017-01" db="EMBL/GenBank/DDBJ databases">
        <authorList>
            <person name="Mah S.A."/>
            <person name="Swanson W.J."/>
            <person name="Moy G.W."/>
            <person name="Vacquier V.D."/>
        </authorList>
    </citation>
    <scope>NUCLEOTIDE SEQUENCE [LARGE SCALE GENOMIC DNA]</scope>
    <source>
        <strain evidence="12 13">GSMNP</strain>
    </source>
</reference>
<evidence type="ECO:0000256" key="6">
    <source>
        <dbReference type="ARBA" id="ARBA00023010"/>
    </source>
</evidence>
<evidence type="ECO:0000256" key="11">
    <source>
        <dbReference type="SAM" id="MobiDB-lite"/>
    </source>
</evidence>
<dbReference type="GO" id="GO:0031369">
    <property type="term" value="F:translation initiation factor binding"/>
    <property type="evidence" value="ECO:0007669"/>
    <property type="project" value="TreeGrafter"/>
</dbReference>
<feature type="region of interest" description="Disordered" evidence="11">
    <location>
        <begin position="202"/>
        <end position="245"/>
    </location>
</feature>
<dbReference type="GO" id="GO:0000822">
    <property type="term" value="F:inositol hexakisphosphate binding"/>
    <property type="evidence" value="ECO:0007669"/>
    <property type="project" value="TreeGrafter"/>
</dbReference>
<feature type="compositionally biased region" description="Polar residues" evidence="11">
    <location>
        <begin position="230"/>
        <end position="241"/>
    </location>
</feature>
<dbReference type="PANTHER" id="PTHR12960:SF0">
    <property type="entry name" value="MRNA EXPORT FACTOR GLE1"/>
    <property type="match status" value="1"/>
</dbReference>
<evidence type="ECO:0000256" key="10">
    <source>
        <dbReference type="ARBA" id="ARBA00029983"/>
    </source>
</evidence>
<dbReference type="GO" id="GO:0044614">
    <property type="term" value="C:nuclear pore cytoplasmic filaments"/>
    <property type="evidence" value="ECO:0007669"/>
    <property type="project" value="TreeGrafter"/>
</dbReference>
<name>A0A1R1XFF5_9FUNG</name>
<keyword evidence="5" id="KW-0653">Protein transport</keyword>
<evidence type="ECO:0000256" key="9">
    <source>
        <dbReference type="ARBA" id="ARBA00026227"/>
    </source>
</evidence>
<evidence type="ECO:0000256" key="4">
    <source>
        <dbReference type="ARBA" id="ARBA00022816"/>
    </source>
</evidence>
<keyword evidence="7" id="KW-0906">Nuclear pore complex</keyword>
<keyword evidence="13" id="KW-1185">Reference proteome</keyword>
<dbReference type="GO" id="GO:0005543">
    <property type="term" value="F:phospholipid binding"/>
    <property type="evidence" value="ECO:0007669"/>
    <property type="project" value="TreeGrafter"/>
</dbReference>
<keyword evidence="8" id="KW-0539">Nucleus</keyword>
<keyword evidence="6" id="KW-0811">Translocation</keyword>
<evidence type="ECO:0000256" key="7">
    <source>
        <dbReference type="ARBA" id="ARBA00023132"/>
    </source>
</evidence>
<dbReference type="Gene3D" id="1.25.40.510">
    <property type="entry name" value="GLE1-like"/>
    <property type="match status" value="1"/>
</dbReference>
<organism evidence="12 13">
    <name type="scientific">Smittium culicis</name>
    <dbReference type="NCBI Taxonomy" id="133412"/>
    <lineage>
        <taxon>Eukaryota</taxon>
        <taxon>Fungi</taxon>
        <taxon>Fungi incertae sedis</taxon>
        <taxon>Zoopagomycota</taxon>
        <taxon>Kickxellomycotina</taxon>
        <taxon>Harpellomycetes</taxon>
        <taxon>Harpellales</taxon>
        <taxon>Legeriomycetaceae</taxon>
        <taxon>Smittium</taxon>
    </lineage>
</organism>
<evidence type="ECO:0000256" key="1">
    <source>
        <dbReference type="ARBA" id="ARBA00004567"/>
    </source>
</evidence>
<protein>
    <recommendedName>
        <fullName evidence="9">mRNA export factor GLE1</fullName>
    </recommendedName>
    <alternativeName>
        <fullName evidence="10">Nucleoporin GLE1</fullName>
    </alternativeName>
</protein>
<dbReference type="Proteomes" id="UP000187283">
    <property type="component" value="Unassembled WGS sequence"/>
</dbReference>
<dbReference type="GO" id="GO:0016973">
    <property type="term" value="P:poly(A)+ mRNA export from nucleus"/>
    <property type="evidence" value="ECO:0007669"/>
    <property type="project" value="InterPro"/>
</dbReference>
<dbReference type="STRING" id="133412.A0A1R1XFF5"/>
<comment type="subcellular location">
    <subcellularLocation>
        <location evidence="1">Nucleus</location>
        <location evidence="1">Nuclear pore complex</location>
    </subcellularLocation>
</comment>